<evidence type="ECO:0000313" key="2">
    <source>
        <dbReference type="Proteomes" id="UP000249746"/>
    </source>
</evidence>
<dbReference type="AlphaFoldDB" id="A0A2W6MW51"/>
<organism evidence="1 2">
    <name type="scientific">Helicobacter valdiviensis</name>
    <dbReference type="NCBI Taxonomy" id="1458358"/>
    <lineage>
        <taxon>Bacteria</taxon>
        <taxon>Pseudomonadati</taxon>
        <taxon>Campylobacterota</taxon>
        <taxon>Epsilonproteobacteria</taxon>
        <taxon>Campylobacterales</taxon>
        <taxon>Helicobacteraceae</taxon>
        <taxon>Helicobacter</taxon>
    </lineage>
</organism>
<proteinExistence type="predicted"/>
<name>A0A2W6MW51_9HELI</name>
<dbReference type="Proteomes" id="UP000249746">
    <property type="component" value="Unassembled WGS sequence"/>
</dbReference>
<comment type="caution">
    <text evidence="1">The sequence shown here is derived from an EMBL/GenBank/DDBJ whole genome shotgun (WGS) entry which is preliminary data.</text>
</comment>
<dbReference type="EMBL" id="NBIU01000011">
    <property type="protein sequence ID" value="PZT48179.1"/>
    <property type="molecule type" value="Genomic_DNA"/>
</dbReference>
<keyword evidence="2" id="KW-1185">Reference proteome</keyword>
<accession>A0A2W6MW51</accession>
<sequence>MNAQLLSDSGLKIILPPSLGGGEGIYNQVLEINNPTPFVDFVVPASLANKKDVLVLGEAWCASGWTWKTAQLWVRLTWNNFANSIHFFGGTRYVANTKVKVEQKVSFGDIKDLKMRLSVYNTGSAGSASGWEVTKPAARCNLKLYYN</sequence>
<dbReference type="RefSeq" id="WP_111229718.1">
    <property type="nucleotide sequence ID" value="NZ_NBIU01000011.1"/>
</dbReference>
<gene>
    <name evidence="1" type="ORF">B6S12_04995</name>
</gene>
<reference evidence="1 2" key="1">
    <citation type="submission" date="2017-03" db="EMBL/GenBank/DDBJ databases">
        <title>Genomic and clinical evidence uncovers the enterohepatic species Helicobacter valdiviensis as a potential human intestinal pathogen.</title>
        <authorList>
            <person name="Fresia P."/>
            <person name="Jara R."/>
            <person name="Sierra R."/>
            <person name="Ferres I."/>
            <person name="Greif G."/>
            <person name="Iraola G."/>
            <person name="Collado L."/>
        </authorList>
    </citation>
    <scope>NUCLEOTIDE SEQUENCE [LARGE SCALE GENOMIC DNA]</scope>
    <source>
        <strain evidence="1 2">WBE14</strain>
    </source>
</reference>
<protein>
    <submittedName>
        <fullName evidence="1">Uncharacterized protein</fullName>
    </submittedName>
</protein>
<evidence type="ECO:0000313" key="1">
    <source>
        <dbReference type="EMBL" id="PZT48179.1"/>
    </source>
</evidence>